<reference evidence="5 6" key="1">
    <citation type="submission" date="2019-02" db="EMBL/GenBank/DDBJ databases">
        <title>Complete Genome Sequence and Methylome Analysis of free living Spirochaetas.</title>
        <authorList>
            <person name="Fomenkov A."/>
            <person name="Dubinina G."/>
            <person name="Leshcheva N."/>
            <person name="Mikheeva N."/>
            <person name="Grabovich M."/>
            <person name="Vincze T."/>
            <person name="Roberts R.J."/>
        </authorList>
    </citation>
    <scope>NUCLEOTIDE SEQUENCE [LARGE SCALE GENOMIC DNA]</scope>
    <source>
        <strain evidence="5 6">K2</strain>
    </source>
</reference>
<dbReference type="InterPro" id="IPR036597">
    <property type="entry name" value="Fido-like_dom_sf"/>
</dbReference>
<feature type="active site" evidence="2">
    <location>
        <position position="193"/>
    </location>
</feature>
<feature type="binding site" evidence="1">
    <location>
        <position position="235"/>
    </location>
    <ligand>
        <name>ATP</name>
        <dbReference type="ChEBI" id="CHEBI:30616"/>
    </ligand>
</feature>
<feature type="binding site" evidence="1">
    <location>
        <position position="193"/>
    </location>
    <ligand>
        <name>ATP</name>
        <dbReference type="ChEBI" id="CHEBI:30616"/>
    </ligand>
</feature>
<organism evidence="5 6">
    <name type="scientific">Oceanispirochaeta crateris</name>
    <dbReference type="NCBI Taxonomy" id="2518645"/>
    <lineage>
        <taxon>Bacteria</taxon>
        <taxon>Pseudomonadati</taxon>
        <taxon>Spirochaetota</taxon>
        <taxon>Spirochaetia</taxon>
        <taxon>Spirochaetales</taxon>
        <taxon>Spirochaetaceae</taxon>
        <taxon>Oceanispirochaeta</taxon>
    </lineage>
</organism>
<feature type="binding site" evidence="1">
    <location>
        <position position="66"/>
    </location>
    <ligand>
        <name>ATP</name>
        <dbReference type="ChEBI" id="CHEBI:30616"/>
    </ligand>
</feature>
<dbReference type="Pfam" id="PF02661">
    <property type="entry name" value="Fic"/>
    <property type="match status" value="1"/>
</dbReference>
<evidence type="ECO:0000313" key="6">
    <source>
        <dbReference type="Proteomes" id="UP000324209"/>
    </source>
</evidence>
<evidence type="ECO:0000256" key="3">
    <source>
        <dbReference type="PIRSR" id="PIRSR640198-2"/>
    </source>
</evidence>
<evidence type="ECO:0000256" key="1">
    <source>
        <dbReference type="PIRSR" id="PIRSR038925-1"/>
    </source>
</evidence>
<dbReference type="KEGG" id="ock:EXM22_02025"/>
<evidence type="ECO:0000313" key="5">
    <source>
        <dbReference type="EMBL" id="QEN09834.1"/>
    </source>
</evidence>
<accession>A0A5C1QTF8</accession>
<dbReference type="PROSITE" id="PS51459">
    <property type="entry name" value="FIDO"/>
    <property type="match status" value="1"/>
</dbReference>
<sequence>MCKIANNNLPELPPKQEIETKNVLKHAISSNRELARLKGYCSLLPNDSILLSSIILKEASASSEIENIITTQDALYRAIVAKERINDPATKEVLSYRSALWLGYNEIKKSDILCVNTILSIQEELEQNSAGIRKLPGTSLVNDTTGAVLYTPPDDEEVINNLLTNLEKYINSDDEIDSLIKMAVIHYQFESIHPFYDGNGRTGRIINVLYLVLKGLLDTPVLFLSSYIIKNKTQYYRLLQQMHKSENWEDWIVYMLKAVEETAKDTYKIISDIMELLETTIEVCKSRLPKNIYSKELVELLFVQPYTKIAFLVEAGIAERRTASKYLKELELIGVLESFRLGKETIFVNRPLYDLLRK</sequence>
<proteinExistence type="predicted"/>
<dbReference type="GO" id="GO:0005524">
    <property type="term" value="F:ATP binding"/>
    <property type="evidence" value="ECO:0007669"/>
    <property type="project" value="UniProtKB-KW"/>
</dbReference>
<dbReference type="Gene3D" id="1.10.3290.10">
    <property type="entry name" value="Fido-like domain"/>
    <property type="match status" value="1"/>
</dbReference>
<dbReference type="InterPro" id="IPR048770">
    <property type="entry name" value="SoFic-like_C"/>
</dbReference>
<dbReference type="SUPFAM" id="SSF140931">
    <property type="entry name" value="Fic-like"/>
    <property type="match status" value="1"/>
</dbReference>
<dbReference type="PIRSF" id="PIRSF038925">
    <property type="entry name" value="AMP-prot_trans"/>
    <property type="match status" value="1"/>
</dbReference>
<feature type="binding site" evidence="1">
    <location>
        <begin position="198"/>
        <end position="204"/>
    </location>
    <ligand>
        <name>ATP</name>
        <dbReference type="ChEBI" id="CHEBI:30616"/>
    </ligand>
</feature>
<name>A0A5C1QTF8_9SPIO</name>
<dbReference type="AlphaFoldDB" id="A0A5C1QTF8"/>
<evidence type="ECO:0000256" key="2">
    <source>
        <dbReference type="PIRSR" id="PIRSR640198-1"/>
    </source>
</evidence>
<keyword evidence="1" id="KW-0547">Nucleotide-binding</keyword>
<evidence type="ECO:0000259" key="4">
    <source>
        <dbReference type="PROSITE" id="PS51459"/>
    </source>
</evidence>
<feature type="domain" description="Fido" evidence="4">
    <location>
        <begin position="113"/>
        <end position="257"/>
    </location>
</feature>
<dbReference type="InterPro" id="IPR003812">
    <property type="entry name" value="Fido"/>
</dbReference>
<feature type="binding site" evidence="3">
    <location>
        <begin position="235"/>
        <end position="236"/>
    </location>
    <ligand>
        <name>ATP</name>
        <dbReference type="ChEBI" id="CHEBI:30616"/>
    </ligand>
</feature>
<dbReference type="InterPro" id="IPR025758">
    <property type="entry name" value="Fic/DOC_N"/>
</dbReference>
<dbReference type="Pfam" id="PF21248">
    <property type="entry name" value="SoFic-like_C"/>
    <property type="match status" value="1"/>
</dbReference>
<dbReference type="PANTHER" id="PTHR13504:SF35">
    <property type="entry name" value="PROTEIN ADENYLYLTRANSFERASE SOFIC"/>
    <property type="match status" value="1"/>
</dbReference>
<gene>
    <name evidence="5" type="ORF">EXM22_02025</name>
</gene>
<dbReference type="Pfam" id="PF13784">
    <property type="entry name" value="Fic_N"/>
    <property type="match status" value="1"/>
</dbReference>
<dbReference type="OrthoDB" id="9813719at2"/>
<keyword evidence="1" id="KW-0067">ATP-binding</keyword>
<feature type="binding site" evidence="3">
    <location>
        <begin position="197"/>
        <end position="204"/>
    </location>
    <ligand>
        <name>ATP</name>
        <dbReference type="ChEBI" id="CHEBI:30616"/>
    </ligand>
</feature>
<dbReference type="InterPro" id="IPR026287">
    <property type="entry name" value="SoFic-like"/>
</dbReference>
<keyword evidence="6" id="KW-1185">Reference proteome</keyword>
<protein>
    <submittedName>
        <fullName evidence="5">Fic family protein</fullName>
    </submittedName>
</protein>
<dbReference type="InterPro" id="IPR040198">
    <property type="entry name" value="Fido_containing"/>
</dbReference>
<dbReference type="EMBL" id="CP036150">
    <property type="protein sequence ID" value="QEN09834.1"/>
    <property type="molecule type" value="Genomic_DNA"/>
</dbReference>
<dbReference type="PANTHER" id="PTHR13504">
    <property type="entry name" value="FIDO DOMAIN-CONTAINING PROTEIN DDB_G0283145"/>
    <property type="match status" value="1"/>
</dbReference>
<dbReference type="Proteomes" id="UP000324209">
    <property type="component" value="Chromosome"/>
</dbReference>